<sequence length="14" mass="1493">MTRGGRGKMVSLSL</sequence>
<accession>A0A2P2QPC9</accession>
<organism evidence="1">
    <name type="scientific">Rhizophora mucronata</name>
    <name type="common">Asiatic mangrove</name>
    <dbReference type="NCBI Taxonomy" id="61149"/>
    <lineage>
        <taxon>Eukaryota</taxon>
        <taxon>Viridiplantae</taxon>
        <taxon>Streptophyta</taxon>
        <taxon>Embryophyta</taxon>
        <taxon>Tracheophyta</taxon>
        <taxon>Spermatophyta</taxon>
        <taxon>Magnoliopsida</taxon>
        <taxon>eudicotyledons</taxon>
        <taxon>Gunneridae</taxon>
        <taxon>Pentapetalae</taxon>
        <taxon>rosids</taxon>
        <taxon>fabids</taxon>
        <taxon>Malpighiales</taxon>
        <taxon>Rhizophoraceae</taxon>
        <taxon>Rhizophora</taxon>
    </lineage>
</organism>
<name>A0A2P2QPC9_RHIMU</name>
<proteinExistence type="predicted"/>
<protein>
    <submittedName>
        <fullName evidence="1">Uncharacterized protein</fullName>
    </submittedName>
</protein>
<dbReference type="EMBL" id="GGEC01088257">
    <property type="protein sequence ID" value="MBX68741.1"/>
    <property type="molecule type" value="Transcribed_RNA"/>
</dbReference>
<evidence type="ECO:0000313" key="1">
    <source>
        <dbReference type="EMBL" id="MBX68741.1"/>
    </source>
</evidence>
<reference evidence="1" key="1">
    <citation type="submission" date="2018-02" db="EMBL/GenBank/DDBJ databases">
        <title>Rhizophora mucronata_Transcriptome.</title>
        <authorList>
            <person name="Meera S.P."/>
            <person name="Sreeshan A."/>
            <person name="Augustine A."/>
        </authorList>
    </citation>
    <scope>NUCLEOTIDE SEQUENCE</scope>
    <source>
        <tissue evidence="1">Leaf</tissue>
    </source>
</reference>